<evidence type="ECO:0000313" key="2">
    <source>
        <dbReference type="Proteomes" id="UP000540506"/>
    </source>
</evidence>
<organism evidence="1 2">
    <name type="scientific">Kitasatospora kifunensis</name>
    <name type="common">Streptomyces kifunensis</name>
    <dbReference type="NCBI Taxonomy" id="58351"/>
    <lineage>
        <taxon>Bacteria</taxon>
        <taxon>Bacillati</taxon>
        <taxon>Actinomycetota</taxon>
        <taxon>Actinomycetes</taxon>
        <taxon>Kitasatosporales</taxon>
        <taxon>Streptomycetaceae</taxon>
        <taxon>Kitasatospora</taxon>
    </lineage>
</organism>
<evidence type="ECO:0000313" key="1">
    <source>
        <dbReference type="EMBL" id="MBB4921675.1"/>
    </source>
</evidence>
<proteinExistence type="predicted"/>
<comment type="caution">
    <text evidence="1">The sequence shown here is derived from an EMBL/GenBank/DDBJ whole genome shotgun (WGS) entry which is preliminary data.</text>
</comment>
<accession>A0A7W7VTR0</accession>
<dbReference type="Proteomes" id="UP000540506">
    <property type="component" value="Unassembled WGS sequence"/>
</dbReference>
<dbReference type="EMBL" id="JACHJV010000001">
    <property type="protein sequence ID" value="MBB4921675.1"/>
    <property type="molecule type" value="Genomic_DNA"/>
</dbReference>
<gene>
    <name evidence="1" type="ORF">FHR34_000668</name>
</gene>
<dbReference type="RefSeq" id="WP_184933967.1">
    <property type="nucleotide sequence ID" value="NZ_JACHJV010000001.1"/>
</dbReference>
<reference evidence="1 2" key="1">
    <citation type="submission" date="2020-08" db="EMBL/GenBank/DDBJ databases">
        <title>Sequencing the genomes of 1000 actinobacteria strains.</title>
        <authorList>
            <person name="Klenk H.-P."/>
        </authorList>
    </citation>
    <scope>NUCLEOTIDE SEQUENCE [LARGE SCALE GENOMIC DNA]</scope>
    <source>
        <strain evidence="1 2">DSM 41654</strain>
    </source>
</reference>
<dbReference type="AlphaFoldDB" id="A0A7W7VTR0"/>
<sequence length="76" mass="8790">MNTHSSHEPLIEVAALGSDSRYRLVRFKGHGWEPVDQQEFRAEAARLFPGADLEDPEQVAWQDHPWEWPSWHPGEA</sequence>
<protein>
    <submittedName>
        <fullName evidence="1">Uncharacterized protein</fullName>
    </submittedName>
</protein>
<name>A0A7W7VTR0_KITKI</name>
<keyword evidence="2" id="KW-1185">Reference proteome</keyword>